<feature type="region of interest" description="Disordered" evidence="1">
    <location>
        <begin position="48"/>
        <end position="94"/>
    </location>
</feature>
<dbReference type="Pfam" id="PF01391">
    <property type="entry name" value="Collagen"/>
    <property type="match status" value="1"/>
</dbReference>
<name>A0A6P4YRH8_BRABE</name>
<proteinExistence type="predicted"/>
<feature type="signal peptide" evidence="2">
    <location>
        <begin position="1"/>
        <end position="23"/>
    </location>
</feature>
<keyword evidence="4" id="KW-1185">Reference proteome</keyword>
<dbReference type="OrthoDB" id="5985978at2759"/>
<accession>A0A6P4YRH8</accession>
<reference evidence="5" key="1">
    <citation type="submission" date="2025-08" db="UniProtKB">
        <authorList>
            <consortium name="RefSeq"/>
        </authorList>
    </citation>
    <scope>IDENTIFICATION</scope>
    <source>
        <tissue evidence="5">Gonad</tissue>
    </source>
</reference>
<evidence type="ECO:0000313" key="4">
    <source>
        <dbReference type="Proteomes" id="UP000515135"/>
    </source>
</evidence>
<evidence type="ECO:0000259" key="3">
    <source>
        <dbReference type="Pfam" id="PF25815"/>
    </source>
</evidence>
<dbReference type="Gene3D" id="1.20.5.320">
    <property type="entry name" value="6-Phosphogluconate Dehydrogenase, domain 3"/>
    <property type="match status" value="1"/>
</dbReference>
<dbReference type="KEGG" id="bbel:109467691"/>
<feature type="domain" description="CTHRC1 C-terminal" evidence="3">
    <location>
        <begin position="100"/>
        <end position="232"/>
    </location>
</feature>
<keyword evidence="2" id="KW-0732">Signal</keyword>
<organism evidence="4 5">
    <name type="scientific">Branchiostoma belcheri</name>
    <name type="common">Amphioxus</name>
    <dbReference type="NCBI Taxonomy" id="7741"/>
    <lineage>
        <taxon>Eukaryota</taxon>
        <taxon>Metazoa</taxon>
        <taxon>Chordata</taxon>
        <taxon>Cephalochordata</taxon>
        <taxon>Leptocardii</taxon>
        <taxon>Amphioxiformes</taxon>
        <taxon>Branchiostomatidae</taxon>
        <taxon>Branchiostoma</taxon>
    </lineage>
</organism>
<evidence type="ECO:0000256" key="2">
    <source>
        <dbReference type="SAM" id="SignalP"/>
    </source>
</evidence>
<dbReference type="Proteomes" id="UP000515135">
    <property type="component" value="Unplaced"/>
</dbReference>
<protein>
    <submittedName>
        <fullName evidence="5">Collagen triple helix repeat-containing protein 1-like</fullName>
    </submittedName>
</protein>
<dbReference type="InterPro" id="IPR057873">
    <property type="entry name" value="CTHRC1_C"/>
</dbReference>
<dbReference type="AlphaFoldDB" id="A0A6P4YRH8"/>
<dbReference type="PANTHER" id="PTHR24637">
    <property type="entry name" value="COLLAGEN"/>
    <property type="match status" value="1"/>
</dbReference>
<dbReference type="PANTHER" id="PTHR24637:SF421">
    <property type="entry name" value="CUTICLE COLLAGEN DPY-2"/>
    <property type="match status" value="1"/>
</dbReference>
<feature type="chain" id="PRO_5028309710" evidence="2">
    <location>
        <begin position="24"/>
        <end position="245"/>
    </location>
</feature>
<dbReference type="GeneID" id="109467691"/>
<dbReference type="RefSeq" id="XP_019621297.1">
    <property type="nucleotide sequence ID" value="XM_019765738.1"/>
</dbReference>
<gene>
    <name evidence="5" type="primary">LOC109467691</name>
</gene>
<evidence type="ECO:0000313" key="5">
    <source>
        <dbReference type="RefSeq" id="XP_019621297.1"/>
    </source>
</evidence>
<dbReference type="Pfam" id="PF25815">
    <property type="entry name" value="CTHRC1_C"/>
    <property type="match status" value="1"/>
</dbReference>
<sequence length="245" mass="25678">MDAYPRTGSILVFVSLLVLSVFGQDTGSQQCQDNACCVLGPPGIPGTNGVPGSNGIPGSPGLGGVDGEKGDRGLPGRPGKPGAKGEKGEPGTGAALPVLNIKQCAWQKLSDDRDHGKITECPFNKLSANSSLRVLWNGALRVTSTSGCCKRWYFTFNGMECSGPLPIEGLVFTNAGNGMNGLNIHRVSSIEGICSNVPKGPVNVELWVRNCEGISNSGNAYTGWNSVSRVIVEEIMLPNNSDDMK</sequence>
<evidence type="ECO:0000256" key="1">
    <source>
        <dbReference type="SAM" id="MobiDB-lite"/>
    </source>
</evidence>
<dbReference type="InterPro" id="IPR008160">
    <property type="entry name" value="Collagen"/>
</dbReference>